<feature type="transmembrane region" description="Helical" evidence="1">
    <location>
        <begin position="28"/>
        <end position="59"/>
    </location>
</feature>
<dbReference type="eggNOG" id="ENOG503071J">
    <property type="taxonomic scope" value="Bacteria"/>
</dbReference>
<keyword evidence="1" id="KW-1133">Transmembrane helix</keyword>
<dbReference type="EMBL" id="CP003107">
    <property type="protein sequence ID" value="AET57067.1"/>
    <property type="molecule type" value="Genomic_DNA"/>
</dbReference>
<dbReference type="OrthoDB" id="2666690at2"/>
<evidence type="ECO:0000313" key="3">
    <source>
        <dbReference type="Proteomes" id="UP000005876"/>
    </source>
</evidence>
<reference evidence="3" key="1">
    <citation type="submission" date="2011-11" db="EMBL/GenBank/DDBJ databases">
        <title>Complete sequence of Paenibacillus terrae HPL-003.</title>
        <authorList>
            <person name="Shin S.H."/>
            <person name="Kim S."/>
            <person name="Kim J.Y."/>
        </authorList>
    </citation>
    <scope>NUCLEOTIDE SEQUENCE [LARGE SCALE GENOMIC DNA]</scope>
    <source>
        <strain evidence="3">HPL-003</strain>
    </source>
</reference>
<protein>
    <recommendedName>
        <fullName evidence="4">DUF4190 domain-containing protein</fullName>
    </recommendedName>
</protein>
<feature type="transmembrane region" description="Helical" evidence="1">
    <location>
        <begin position="71"/>
        <end position="93"/>
    </location>
</feature>
<evidence type="ECO:0000313" key="2">
    <source>
        <dbReference type="EMBL" id="AET57067.1"/>
    </source>
</evidence>
<accession>G7VWK2</accession>
<proteinExistence type="predicted"/>
<dbReference type="Proteomes" id="UP000005876">
    <property type="component" value="Chromosome"/>
</dbReference>
<name>G7VWK2_PAETH</name>
<dbReference type="STRING" id="985665.HPL003_01415"/>
<sequence length="112" mass="12570">MDRYTPTARERWQMKQSEQQSQGWVLALFGWIFAGLGFIFSFFVVGGLLGIVGLVFGILTKRMEQRNTQGVFIIVISSVAIGIGLLIFTIFAAQGFVEGLREGYNEHYQSGR</sequence>
<dbReference type="AlphaFoldDB" id="G7VWK2"/>
<dbReference type="KEGG" id="pta:HPL003_01415"/>
<dbReference type="RefSeq" id="WP_014277851.1">
    <property type="nucleotide sequence ID" value="NC_016641.1"/>
</dbReference>
<gene>
    <name evidence="2" type="ordered locus">HPL003_01415</name>
</gene>
<evidence type="ECO:0008006" key="4">
    <source>
        <dbReference type="Google" id="ProtNLM"/>
    </source>
</evidence>
<organism evidence="2 3">
    <name type="scientific">Paenibacillus terrae (strain HPL-003)</name>
    <dbReference type="NCBI Taxonomy" id="985665"/>
    <lineage>
        <taxon>Bacteria</taxon>
        <taxon>Bacillati</taxon>
        <taxon>Bacillota</taxon>
        <taxon>Bacilli</taxon>
        <taxon>Bacillales</taxon>
        <taxon>Paenibacillaceae</taxon>
        <taxon>Paenibacillus</taxon>
    </lineage>
</organism>
<dbReference type="HOGENOM" id="CLU_2194362_0_0_9"/>
<reference key="2">
    <citation type="submission" date="2011-11" db="EMBL/GenBank/DDBJ databases">
        <authorList>
            <person name="Shin S.H."/>
            <person name="Kim S."/>
            <person name="Kim J.Y."/>
        </authorList>
    </citation>
    <scope>NUCLEOTIDE SEQUENCE</scope>
    <source>
        <strain>HPL-003</strain>
    </source>
</reference>
<keyword evidence="1" id="KW-0472">Membrane</keyword>
<evidence type="ECO:0000256" key="1">
    <source>
        <dbReference type="SAM" id="Phobius"/>
    </source>
</evidence>
<keyword evidence="1" id="KW-0812">Transmembrane</keyword>
<reference evidence="2 3" key="3">
    <citation type="journal article" date="2012" name="J. Bacteriol.">
        <title>Genome Sequence of Paenibacillus terrae HPL-003, a Xylanase-Producing Bacterium Isolated from Soil Found in Forest Residue.</title>
        <authorList>
            <person name="Shin S.H."/>
            <person name="Kim S."/>
            <person name="Kim J.Y."/>
            <person name="Song H.Y."/>
            <person name="Cho S.J."/>
            <person name="Kim D.R."/>
            <person name="Lee K.I."/>
            <person name="Lim H.K."/>
            <person name="Park N.J."/>
            <person name="Hwang I.T."/>
            <person name="Yang K.S."/>
        </authorList>
    </citation>
    <scope>NUCLEOTIDE SEQUENCE [LARGE SCALE GENOMIC DNA]</scope>
    <source>
        <strain evidence="2 3">HPL-003</strain>
    </source>
</reference>